<keyword evidence="2" id="KW-0902">Two-component regulatory system</keyword>
<protein>
    <recommendedName>
        <fullName evidence="5">Response regulatory domain-containing protein</fullName>
    </recommendedName>
</protein>
<dbReference type="GO" id="GO:0000976">
    <property type="term" value="F:transcription cis-regulatory region binding"/>
    <property type="evidence" value="ECO:0007669"/>
    <property type="project" value="TreeGrafter"/>
</dbReference>
<evidence type="ECO:0000259" key="5">
    <source>
        <dbReference type="PROSITE" id="PS50110"/>
    </source>
</evidence>
<evidence type="ECO:0000256" key="4">
    <source>
        <dbReference type="PROSITE-ProRule" id="PRU00169"/>
    </source>
</evidence>
<evidence type="ECO:0000313" key="7">
    <source>
        <dbReference type="Proteomes" id="UP000249016"/>
    </source>
</evidence>
<evidence type="ECO:0000256" key="2">
    <source>
        <dbReference type="ARBA" id="ARBA00023012"/>
    </source>
</evidence>
<gene>
    <name evidence="6" type="ORF">HMF3257_38860</name>
</gene>
<organism evidence="6 7">
    <name type="scientific">Spirosoma telluris</name>
    <dbReference type="NCBI Taxonomy" id="2183553"/>
    <lineage>
        <taxon>Bacteria</taxon>
        <taxon>Pseudomonadati</taxon>
        <taxon>Bacteroidota</taxon>
        <taxon>Cytophagia</taxon>
        <taxon>Cytophagales</taxon>
        <taxon>Cytophagaceae</taxon>
        <taxon>Spirosoma</taxon>
    </lineage>
</organism>
<dbReference type="OrthoDB" id="1646880at2"/>
<dbReference type="InterPro" id="IPR001789">
    <property type="entry name" value="Sig_transdc_resp-reg_receiver"/>
</dbReference>
<dbReference type="GO" id="GO:0006355">
    <property type="term" value="P:regulation of DNA-templated transcription"/>
    <property type="evidence" value="ECO:0007669"/>
    <property type="project" value="TreeGrafter"/>
</dbReference>
<dbReference type="Proteomes" id="UP000249016">
    <property type="component" value="Unassembled WGS sequence"/>
</dbReference>
<dbReference type="PROSITE" id="PS50110">
    <property type="entry name" value="RESPONSE_REGULATORY"/>
    <property type="match status" value="1"/>
</dbReference>
<dbReference type="EMBL" id="QLII01000004">
    <property type="protein sequence ID" value="RAI72875.1"/>
    <property type="molecule type" value="Genomic_DNA"/>
</dbReference>
<evidence type="ECO:0000256" key="3">
    <source>
        <dbReference type="ARBA" id="ARBA00023125"/>
    </source>
</evidence>
<dbReference type="SUPFAM" id="SSF52172">
    <property type="entry name" value="CheY-like"/>
    <property type="match status" value="1"/>
</dbReference>
<dbReference type="GO" id="GO:0005829">
    <property type="term" value="C:cytosol"/>
    <property type="evidence" value="ECO:0007669"/>
    <property type="project" value="TreeGrafter"/>
</dbReference>
<dbReference type="AlphaFoldDB" id="A0A327ND40"/>
<dbReference type="GO" id="GO:0000156">
    <property type="term" value="F:phosphorelay response regulator activity"/>
    <property type="evidence" value="ECO:0007669"/>
    <property type="project" value="TreeGrafter"/>
</dbReference>
<dbReference type="Gene3D" id="3.40.50.2300">
    <property type="match status" value="1"/>
</dbReference>
<feature type="modified residue" description="4-aspartylphosphate" evidence="4">
    <location>
        <position position="70"/>
    </location>
</feature>
<keyword evidence="1 4" id="KW-0597">Phosphoprotein</keyword>
<accession>A0A327ND40</accession>
<dbReference type="SMART" id="SM00448">
    <property type="entry name" value="REC"/>
    <property type="match status" value="1"/>
</dbReference>
<dbReference type="RefSeq" id="WP_111351378.1">
    <property type="nucleotide sequence ID" value="NZ_QLII01000004.1"/>
</dbReference>
<dbReference type="PANTHER" id="PTHR48111">
    <property type="entry name" value="REGULATOR OF RPOS"/>
    <property type="match status" value="1"/>
</dbReference>
<name>A0A327ND40_9BACT</name>
<sequence>MATITNTPAIAGKMTTPVARVLIVEDELLIADNLEDILLEAGYAVVGIAVSVQEAQELLVDHQPDVVLLDIYLKGGETSLNFARTLRAQHIPFIYISANANDGVLDTIKATQPHGYIVKPFRTKDILYTLEIAFYRHAHSLEQKLREEKMLQISLTNALTEASDWTQKLLNVATYLQPFIPFDLITISLEDGKHTRSCSFFRIGLNEYQTIQPVDFLRMTGLTEQKYDQLRAEIPPLKA</sequence>
<keyword evidence="7" id="KW-1185">Reference proteome</keyword>
<dbReference type="InterPro" id="IPR011006">
    <property type="entry name" value="CheY-like_superfamily"/>
</dbReference>
<feature type="domain" description="Response regulatory" evidence="5">
    <location>
        <begin position="20"/>
        <end position="134"/>
    </location>
</feature>
<dbReference type="GO" id="GO:0032993">
    <property type="term" value="C:protein-DNA complex"/>
    <property type="evidence" value="ECO:0007669"/>
    <property type="project" value="TreeGrafter"/>
</dbReference>
<dbReference type="Pfam" id="PF00072">
    <property type="entry name" value="Response_reg"/>
    <property type="match status" value="1"/>
</dbReference>
<keyword evidence="3" id="KW-0238">DNA-binding</keyword>
<evidence type="ECO:0000256" key="1">
    <source>
        <dbReference type="ARBA" id="ARBA00022553"/>
    </source>
</evidence>
<comment type="caution">
    <text evidence="6">The sequence shown here is derived from an EMBL/GenBank/DDBJ whole genome shotgun (WGS) entry which is preliminary data.</text>
</comment>
<proteinExistence type="predicted"/>
<reference evidence="6 7" key="1">
    <citation type="submission" date="2018-06" db="EMBL/GenBank/DDBJ databases">
        <title>Spirosoma sp. HMF3257 Genome sequencing and assembly.</title>
        <authorList>
            <person name="Kang H."/>
            <person name="Cha I."/>
            <person name="Kim H."/>
            <person name="Kang J."/>
            <person name="Joh K."/>
        </authorList>
    </citation>
    <scope>NUCLEOTIDE SEQUENCE [LARGE SCALE GENOMIC DNA]</scope>
    <source>
        <strain evidence="6 7">HMF3257</strain>
    </source>
</reference>
<dbReference type="InterPro" id="IPR039420">
    <property type="entry name" value="WalR-like"/>
</dbReference>
<evidence type="ECO:0000313" key="6">
    <source>
        <dbReference type="EMBL" id="RAI72875.1"/>
    </source>
</evidence>
<dbReference type="PANTHER" id="PTHR48111:SF40">
    <property type="entry name" value="PHOSPHATE REGULON TRANSCRIPTIONAL REGULATORY PROTEIN PHOB"/>
    <property type="match status" value="1"/>
</dbReference>